<dbReference type="OrthoDB" id="18170at2759"/>
<dbReference type="FunFam" id="1.10.357.140:FF:000003">
    <property type="entry name" value="4-hydroxybenzoate polyprenyltransferase, mitochondrial"/>
    <property type="match status" value="1"/>
</dbReference>
<dbReference type="FunFam" id="1.20.120.1780:FF:000001">
    <property type="entry name" value="4-hydroxybenzoate octaprenyltransferase"/>
    <property type="match status" value="1"/>
</dbReference>
<dbReference type="Pfam" id="PF01040">
    <property type="entry name" value="UbiA"/>
    <property type="match status" value="1"/>
</dbReference>
<evidence type="ECO:0000256" key="5">
    <source>
        <dbReference type="ARBA" id="ARBA00022692"/>
    </source>
</evidence>
<dbReference type="Proteomes" id="UP001151518">
    <property type="component" value="Unassembled WGS sequence"/>
</dbReference>
<dbReference type="InterPro" id="IPR044878">
    <property type="entry name" value="UbiA_sf"/>
</dbReference>
<evidence type="ECO:0000256" key="6">
    <source>
        <dbReference type="ARBA" id="ARBA00022989"/>
    </source>
</evidence>
<proteinExistence type="inferred from homology"/>
<evidence type="ECO:0000256" key="2">
    <source>
        <dbReference type="ARBA" id="ARBA00004292"/>
    </source>
</evidence>
<evidence type="ECO:0000313" key="11">
    <source>
        <dbReference type="EMBL" id="KAJ2673655.1"/>
    </source>
</evidence>
<comment type="similarity">
    <text evidence="3">Belongs to the UbiA prenyltransferase family.</text>
</comment>
<dbReference type="Gene3D" id="1.10.357.140">
    <property type="entry name" value="UbiA prenyltransferase"/>
    <property type="match status" value="1"/>
</dbReference>
<dbReference type="PANTHER" id="PTHR11048:SF28">
    <property type="entry name" value="4-HYDROXYBENZOATE POLYPRENYLTRANSFERASE, MITOCHONDRIAL"/>
    <property type="match status" value="1"/>
</dbReference>
<evidence type="ECO:0000256" key="9">
    <source>
        <dbReference type="ARBA" id="ARBA00058997"/>
    </source>
</evidence>
<dbReference type="NCBIfam" id="TIGR01474">
    <property type="entry name" value="ubiA_proteo"/>
    <property type="match status" value="1"/>
</dbReference>
<dbReference type="InterPro" id="IPR006370">
    <property type="entry name" value="HB_polyprenyltransferase-like"/>
</dbReference>
<dbReference type="InterPro" id="IPR039653">
    <property type="entry name" value="Prenyltransferase"/>
</dbReference>
<evidence type="ECO:0000256" key="4">
    <source>
        <dbReference type="ARBA" id="ARBA00022679"/>
    </source>
</evidence>
<evidence type="ECO:0000256" key="8">
    <source>
        <dbReference type="ARBA" id="ARBA00052313"/>
    </source>
</evidence>
<dbReference type="PANTHER" id="PTHR11048">
    <property type="entry name" value="PRENYLTRANSFERASES"/>
    <property type="match status" value="1"/>
</dbReference>
<dbReference type="Gene3D" id="1.20.120.1780">
    <property type="entry name" value="UbiA prenyltransferase"/>
    <property type="match status" value="1"/>
</dbReference>
<feature type="transmembrane region" description="Helical" evidence="10">
    <location>
        <begin position="152"/>
        <end position="171"/>
    </location>
</feature>
<accession>A0A9W8G048</accession>
<evidence type="ECO:0000256" key="10">
    <source>
        <dbReference type="SAM" id="Phobius"/>
    </source>
</evidence>
<dbReference type="HAMAP" id="MF_01635">
    <property type="entry name" value="UbiA"/>
    <property type="match status" value="1"/>
</dbReference>
<sequence>MALIPSVVSTSERLVGLRPILRMRANSYCHRFIKPWLGRSVAMFTSVAAGSSTTRTKHVRDNNTSMLLLLQRCSVDQKQFQLLVAPTKISIRRTTTKTGTNITTTKAPGLQKPLVLDSSTTEPSYGPFIDKFPKNMRPYLYLTRIDKPIGTWLLYWPCTWGIGMAAFRGGVPILDMAYMMALFGTGAVVMRGAGCTINDMWDVERTKTRPIASGSISRKKAFVFLGAQLSAGLAVLVQLNPYTIYFCFGSMPFVIIYPFMKRITYWPQLVLGLAFNWGALAGWSAMAGGMDWTVTLPLYAAGISWTLVYDTIYGHQDKRDDVIAGVKSTSLLFGDNTKPILSAFSATTIGLICFSGYMNGQGIPFFTTVLGAGSAHLIWQLKSVSINDPAVCWRIFKSNTWFGGIIFSAILADIIYNQLNTDDSRNPNSDRESKID</sequence>
<comment type="function">
    <text evidence="9">Catalyzes the prenylation of para-hydroxybenzoate (PHB) with an all-trans polyprenyl group. Mediates the second step in the final reaction sequence of coenzyme Q (CoQ) biosynthesis, which is the condensation of the polyisoprenoid side chain with PHB, generating the first membrane-bound Q intermediate.</text>
</comment>
<comment type="subcellular location">
    <subcellularLocation>
        <location evidence="2">Mitochondrion inner membrane</location>
        <topology evidence="2">Multi-pass membrane protein</topology>
        <orientation evidence="2">Matrix side</orientation>
    </subcellularLocation>
</comment>
<evidence type="ECO:0000256" key="7">
    <source>
        <dbReference type="ARBA" id="ARBA00023136"/>
    </source>
</evidence>
<dbReference type="GO" id="GO:0006744">
    <property type="term" value="P:ubiquinone biosynthetic process"/>
    <property type="evidence" value="ECO:0007669"/>
    <property type="project" value="TreeGrafter"/>
</dbReference>
<feature type="transmembrane region" description="Helical" evidence="10">
    <location>
        <begin position="292"/>
        <end position="309"/>
    </location>
</feature>
<dbReference type="EC" id="2.5.1.39" evidence="11"/>
<feature type="transmembrane region" description="Helical" evidence="10">
    <location>
        <begin position="269"/>
        <end position="286"/>
    </location>
</feature>
<dbReference type="AlphaFoldDB" id="A0A9W8G048"/>
<feature type="transmembrane region" description="Helical" evidence="10">
    <location>
        <begin position="243"/>
        <end position="260"/>
    </location>
</feature>
<comment type="caution">
    <text evidence="11">The sequence shown here is derived from an EMBL/GenBank/DDBJ whole genome shotgun (WGS) entry which is preliminary data.</text>
</comment>
<evidence type="ECO:0000313" key="12">
    <source>
        <dbReference type="Proteomes" id="UP001151518"/>
    </source>
</evidence>
<comment type="catalytic activity">
    <reaction evidence="8">
        <text>an all-trans-polyprenyl diphosphate + 4-hydroxybenzoate = a 4-hydroxy-3-(all-trans-polyprenyl)benzoate + diphosphate</text>
        <dbReference type="Rhea" id="RHEA:44504"/>
        <dbReference type="Rhea" id="RHEA-COMP:9514"/>
        <dbReference type="Rhea" id="RHEA-COMP:9564"/>
        <dbReference type="ChEBI" id="CHEBI:17879"/>
        <dbReference type="ChEBI" id="CHEBI:33019"/>
        <dbReference type="ChEBI" id="CHEBI:58914"/>
        <dbReference type="ChEBI" id="CHEBI:78396"/>
        <dbReference type="EC" id="2.5.1.39"/>
    </reaction>
</comment>
<keyword evidence="4 11" id="KW-0808">Transferase</keyword>
<evidence type="ECO:0000256" key="1">
    <source>
        <dbReference type="ARBA" id="ARBA00001946"/>
    </source>
</evidence>
<protein>
    <submittedName>
        <fullName evidence="11">Para-hydroxybenzoate--polyprenyltransferase, mitochondrial (PHB:polyprenyltransferase)</fullName>
        <ecNumber evidence="11">2.5.1.39</ecNumber>
    </submittedName>
</protein>
<keyword evidence="7 10" id="KW-0472">Membrane</keyword>
<dbReference type="GO" id="GO:0005743">
    <property type="term" value="C:mitochondrial inner membrane"/>
    <property type="evidence" value="ECO:0007669"/>
    <property type="project" value="UniProtKB-SubCell"/>
</dbReference>
<dbReference type="InterPro" id="IPR000537">
    <property type="entry name" value="UbiA_prenyltransferase"/>
</dbReference>
<organism evidence="11 12">
    <name type="scientific">Coemansia spiralis</name>
    <dbReference type="NCBI Taxonomy" id="417178"/>
    <lineage>
        <taxon>Eukaryota</taxon>
        <taxon>Fungi</taxon>
        <taxon>Fungi incertae sedis</taxon>
        <taxon>Zoopagomycota</taxon>
        <taxon>Kickxellomycotina</taxon>
        <taxon>Kickxellomycetes</taxon>
        <taxon>Kickxellales</taxon>
        <taxon>Kickxellaceae</taxon>
        <taxon>Coemansia</taxon>
    </lineage>
</organism>
<gene>
    <name evidence="11" type="primary">COQ2</name>
    <name evidence="11" type="ORF">GGI25_004640</name>
</gene>
<feature type="non-terminal residue" evidence="11">
    <location>
        <position position="436"/>
    </location>
</feature>
<keyword evidence="6 10" id="KW-1133">Transmembrane helix</keyword>
<name>A0A9W8G048_9FUNG</name>
<dbReference type="EMBL" id="JANBTW010000065">
    <property type="protein sequence ID" value="KAJ2673655.1"/>
    <property type="molecule type" value="Genomic_DNA"/>
</dbReference>
<evidence type="ECO:0000256" key="3">
    <source>
        <dbReference type="ARBA" id="ARBA00005985"/>
    </source>
</evidence>
<keyword evidence="5 10" id="KW-0812">Transmembrane</keyword>
<comment type="cofactor">
    <cofactor evidence="1">
        <name>Mg(2+)</name>
        <dbReference type="ChEBI" id="CHEBI:18420"/>
    </cofactor>
</comment>
<dbReference type="CDD" id="cd13959">
    <property type="entry name" value="PT_UbiA_COQ2"/>
    <property type="match status" value="1"/>
</dbReference>
<dbReference type="GO" id="GO:0008412">
    <property type="term" value="F:4-hydroxybenzoate polyprenyltransferase activity"/>
    <property type="evidence" value="ECO:0007669"/>
    <property type="project" value="UniProtKB-EC"/>
</dbReference>
<reference evidence="11" key="1">
    <citation type="submission" date="2022-07" db="EMBL/GenBank/DDBJ databases">
        <title>Phylogenomic reconstructions and comparative analyses of Kickxellomycotina fungi.</title>
        <authorList>
            <person name="Reynolds N.K."/>
            <person name="Stajich J.E."/>
            <person name="Barry K."/>
            <person name="Grigoriev I.V."/>
            <person name="Crous P."/>
            <person name="Smith M.E."/>
        </authorList>
    </citation>
    <scope>NUCLEOTIDE SEQUENCE</scope>
    <source>
        <strain evidence="11">NRRL 3115</strain>
    </source>
</reference>